<feature type="transmembrane region" description="Helical" evidence="7">
    <location>
        <begin position="401"/>
        <end position="426"/>
    </location>
</feature>
<protein>
    <submittedName>
        <fullName evidence="10">ABC transporter permease</fullName>
    </submittedName>
</protein>
<sequence length="881" mass="95587">MRWPEILRLRLRTLTSRRQVEDELDEELRYHFDREMDENLAAGMSRAEARWAALRSVGGLEQRKEECRDMRGLNLIDNTLQDAHFALRQLRKTLGFTFTAILLLALGMGASVAIFAFVDATLIKPLPYKDSTRLVGVFETVPMFPRSNLSYADYLDWKKMNKVFQSLDAYDQRGFILSTAAGVEPVRAARVTDGFFRTLGVSPVLGRDFFSGEDLPSAHRAVLLSYGAWQKRYSGKPEVVGQVVTLDGEPSTIIGVLPREFHFAPAEPAEFWSTLHPAGGCDLRRSCHSLYGVARLKAGVSMQAALADVKVIAKQLEAQYPDSNRDQGATLASLAEVITGDIRPILLVLLGGSGLLLLIAGVNAANLLLVRAESRRREMAVRSALGASKGRLIRQFVTEGLVLVAAGSALGLVVSWWTMQLLTRLVPENLLLRMPFLMGLSLNPRVLAFAGEIAVLALILFTVTPAFHLSLGQTREGLADGSRGSAGTAWRRLGSKLVVLELATAVVLLVGAGLLGKSLYSLLRVDIGFRPEHLVTLQVAAPKAAYDKDEQAIVLQRELVRRIEAIPGVTSVGVTTSLPVSGNGNTTWFRVIGRPWHGEHNEVPERDVSAGYFTALGANLIRGRFFTEAEDGSKPSVAIINQALVRKYFPNEDPIGQHLTYLSEPPKPIEIVGIVDDIKEGPLEVATVPALYIPFNQSASRYFGLVVRTAQSEQQLLPAMTSAIREFDPGIVTAQGATMTTRINDSPSAYLHRSSAWLVGGFALLALLLGVVGLYGVVAYSVSQRTREIGLRMALGAQPGAVYRLILKEAGWLTAIGVIVGLVCSTGAATLIRGLLFGVKTWDLATLASVGLVLGVASMLASFIPARRAASVNPVEALRAE</sequence>
<evidence type="ECO:0000256" key="4">
    <source>
        <dbReference type="ARBA" id="ARBA00022989"/>
    </source>
</evidence>
<dbReference type="PANTHER" id="PTHR30572">
    <property type="entry name" value="MEMBRANE COMPONENT OF TRANSPORTER-RELATED"/>
    <property type="match status" value="1"/>
</dbReference>
<feature type="transmembrane region" description="Helical" evidence="7">
    <location>
        <begin position="812"/>
        <end position="832"/>
    </location>
</feature>
<feature type="domain" description="MacB-like periplasmic core" evidence="9">
    <location>
        <begin position="97"/>
        <end position="310"/>
    </location>
</feature>
<dbReference type="InterPro" id="IPR047928">
    <property type="entry name" value="Perm_prefix_1"/>
</dbReference>
<evidence type="ECO:0000256" key="1">
    <source>
        <dbReference type="ARBA" id="ARBA00004651"/>
    </source>
</evidence>
<keyword evidence="2" id="KW-1003">Cell membrane</keyword>
<feature type="transmembrane region" description="Helical" evidence="7">
    <location>
        <begin position="844"/>
        <end position="864"/>
    </location>
</feature>
<feature type="transmembrane region" description="Helical" evidence="7">
    <location>
        <begin position="345"/>
        <end position="369"/>
    </location>
</feature>
<dbReference type="RefSeq" id="WP_194450372.1">
    <property type="nucleotide sequence ID" value="NZ_CP063849.1"/>
</dbReference>
<proteinExistence type="inferred from homology"/>
<evidence type="ECO:0000313" key="11">
    <source>
        <dbReference type="Proteomes" id="UP000593892"/>
    </source>
</evidence>
<gene>
    <name evidence="10" type="ORF">IRI77_01740</name>
</gene>
<dbReference type="GO" id="GO:0022857">
    <property type="term" value="F:transmembrane transporter activity"/>
    <property type="evidence" value="ECO:0007669"/>
    <property type="project" value="TreeGrafter"/>
</dbReference>
<dbReference type="Pfam" id="PF02687">
    <property type="entry name" value="FtsX"/>
    <property type="match status" value="2"/>
</dbReference>
<dbReference type="EMBL" id="CP063849">
    <property type="protein sequence ID" value="QOY88710.1"/>
    <property type="molecule type" value="Genomic_DNA"/>
</dbReference>
<keyword evidence="3 7" id="KW-0812">Transmembrane</keyword>
<feature type="transmembrane region" description="Helical" evidence="7">
    <location>
        <begin position="756"/>
        <end position="777"/>
    </location>
</feature>
<feature type="transmembrane region" description="Helical" evidence="7">
    <location>
        <begin position="94"/>
        <end position="118"/>
    </location>
</feature>
<keyword evidence="11" id="KW-1185">Reference proteome</keyword>
<keyword evidence="5 7" id="KW-0472">Membrane</keyword>
<dbReference type="NCBIfam" id="NF038403">
    <property type="entry name" value="perm_prefix_1"/>
    <property type="match status" value="1"/>
</dbReference>
<dbReference type="InterPro" id="IPR003838">
    <property type="entry name" value="ABC3_permease_C"/>
</dbReference>
<reference evidence="10 11" key="1">
    <citation type="submission" date="2020-10" db="EMBL/GenBank/DDBJ databases">
        <title>Complete genome sequence of Paludibaculum fermentans P105T, a facultatively anaerobic acidobacterium capable of dissimilatory Fe(III) reduction.</title>
        <authorList>
            <person name="Dedysh S.N."/>
            <person name="Beletsky A.V."/>
            <person name="Kulichevskaya I.S."/>
            <person name="Mardanov A.V."/>
            <person name="Ravin N.V."/>
        </authorList>
    </citation>
    <scope>NUCLEOTIDE SEQUENCE [LARGE SCALE GENOMIC DNA]</scope>
    <source>
        <strain evidence="10 11">P105</strain>
    </source>
</reference>
<accession>A0A7S7NS50</accession>
<evidence type="ECO:0000259" key="8">
    <source>
        <dbReference type="Pfam" id="PF02687"/>
    </source>
</evidence>
<evidence type="ECO:0000313" key="10">
    <source>
        <dbReference type="EMBL" id="QOY88710.1"/>
    </source>
</evidence>
<feature type="transmembrane region" description="Helical" evidence="7">
    <location>
        <begin position="497"/>
        <end position="516"/>
    </location>
</feature>
<dbReference type="InterPro" id="IPR025857">
    <property type="entry name" value="MacB_PCD"/>
</dbReference>
<dbReference type="InterPro" id="IPR017800">
    <property type="entry name" value="ADOP"/>
</dbReference>
<evidence type="ECO:0000256" key="7">
    <source>
        <dbReference type="SAM" id="Phobius"/>
    </source>
</evidence>
<evidence type="ECO:0000256" key="3">
    <source>
        <dbReference type="ARBA" id="ARBA00022692"/>
    </source>
</evidence>
<evidence type="ECO:0000256" key="5">
    <source>
        <dbReference type="ARBA" id="ARBA00023136"/>
    </source>
</evidence>
<dbReference type="Pfam" id="PF12704">
    <property type="entry name" value="MacB_PCD"/>
    <property type="match status" value="2"/>
</dbReference>
<comment type="subcellular location">
    <subcellularLocation>
        <location evidence="1">Cell membrane</location>
        <topology evidence="1">Multi-pass membrane protein</topology>
    </subcellularLocation>
</comment>
<dbReference type="InterPro" id="IPR050250">
    <property type="entry name" value="Macrolide_Exporter_MacB"/>
</dbReference>
<dbReference type="PANTHER" id="PTHR30572:SF4">
    <property type="entry name" value="ABC TRANSPORTER PERMEASE YTRF"/>
    <property type="match status" value="1"/>
</dbReference>
<keyword evidence="4 7" id="KW-1133">Transmembrane helix</keyword>
<name>A0A7S7NS50_PALFE</name>
<dbReference type="Proteomes" id="UP000593892">
    <property type="component" value="Chromosome"/>
</dbReference>
<evidence type="ECO:0000256" key="2">
    <source>
        <dbReference type="ARBA" id="ARBA00022475"/>
    </source>
</evidence>
<dbReference type="AlphaFoldDB" id="A0A7S7NS50"/>
<evidence type="ECO:0000259" key="9">
    <source>
        <dbReference type="Pfam" id="PF12704"/>
    </source>
</evidence>
<organism evidence="10 11">
    <name type="scientific">Paludibaculum fermentans</name>
    <dbReference type="NCBI Taxonomy" id="1473598"/>
    <lineage>
        <taxon>Bacteria</taxon>
        <taxon>Pseudomonadati</taxon>
        <taxon>Acidobacteriota</taxon>
        <taxon>Terriglobia</taxon>
        <taxon>Bryobacterales</taxon>
        <taxon>Bryobacteraceae</taxon>
        <taxon>Paludibaculum</taxon>
    </lineage>
</organism>
<feature type="transmembrane region" description="Helical" evidence="7">
    <location>
        <begin position="446"/>
        <end position="467"/>
    </location>
</feature>
<feature type="domain" description="ABC3 transporter permease C-terminal" evidence="8">
    <location>
        <begin position="762"/>
        <end position="874"/>
    </location>
</feature>
<comment type="similarity">
    <text evidence="6">Belongs to the ABC-4 integral membrane protein family.</text>
</comment>
<dbReference type="GO" id="GO:0005886">
    <property type="term" value="C:plasma membrane"/>
    <property type="evidence" value="ECO:0007669"/>
    <property type="project" value="UniProtKB-SubCell"/>
</dbReference>
<dbReference type="NCBIfam" id="TIGR03434">
    <property type="entry name" value="ADOP"/>
    <property type="match status" value="1"/>
</dbReference>
<feature type="domain" description="ABC3 transporter permease C-terminal" evidence="8">
    <location>
        <begin position="353"/>
        <end position="469"/>
    </location>
</feature>
<evidence type="ECO:0000256" key="6">
    <source>
        <dbReference type="ARBA" id="ARBA00038076"/>
    </source>
</evidence>
<dbReference type="KEGG" id="pfer:IRI77_01740"/>
<feature type="domain" description="MacB-like periplasmic core" evidence="9">
    <location>
        <begin position="499"/>
        <end position="713"/>
    </location>
</feature>